<dbReference type="SUPFAM" id="SSF49785">
    <property type="entry name" value="Galactose-binding domain-like"/>
    <property type="match status" value="1"/>
</dbReference>
<dbReference type="SUPFAM" id="SSF49373">
    <property type="entry name" value="Invasin/intimin cell-adhesion fragments"/>
    <property type="match status" value="1"/>
</dbReference>
<dbReference type="SUPFAM" id="SSF51445">
    <property type="entry name" value="(Trans)glycosidases"/>
    <property type="match status" value="1"/>
</dbReference>
<evidence type="ECO:0000259" key="5">
    <source>
        <dbReference type="Pfam" id="PF00703"/>
    </source>
</evidence>
<dbReference type="Proteomes" id="UP001501436">
    <property type="component" value="Unassembled WGS sequence"/>
</dbReference>
<feature type="domain" description="DUF4982" evidence="8">
    <location>
        <begin position="626"/>
        <end position="681"/>
    </location>
</feature>
<keyword evidence="3" id="KW-0326">Glycosidase</keyword>
<feature type="domain" description="Glycosyl hydrolases family 2 sugar binding" evidence="7">
    <location>
        <begin position="115"/>
        <end position="208"/>
    </location>
</feature>
<dbReference type="InterPro" id="IPR006102">
    <property type="entry name" value="Ig-like_GH2"/>
</dbReference>
<evidence type="ECO:0000259" key="8">
    <source>
        <dbReference type="Pfam" id="PF16355"/>
    </source>
</evidence>
<gene>
    <name evidence="10" type="ORF">GCM10023313_05200</name>
</gene>
<dbReference type="InterPro" id="IPR048230">
    <property type="entry name" value="GalA-like"/>
</dbReference>
<dbReference type="Gene3D" id="2.60.40.10">
    <property type="entry name" value="Immunoglobulins"/>
    <property type="match status" value="3"/>
</dbReference>
<name>A0ABP9FU32_9SPHI</name>
<feature type="domain" description="Glycoside hydrolase family 2 immunoglobulin-like beta-sandwich" evidence="5">
    <location>
        <begin position="214"/>
        <end position="324"/>
    </location>
</feature>
<feature type="signal peptide" evidence="4">
    <location>
        <begin position="1"/>
        <end position="23"/>
    </location>
</feature>
<dbReference type="PANTHER" id="PTHR42732">
    <property type="entry name" value="BETA-GALACTOSIDASE"/>
    <property type="match status" value="1"/>
</dbReference>
<evidence type="ECO:0000259" key="9">
    <source>
        <dbReference type="Pfam" id="PF18565"/>
    </source>
</evidence>
<dbReference type="InterPro" id="IPR008979">
    <property type="entry name" value="Galactose-bd-like_sf"/>
</dbReference>
<evidence type="ECO:0000259" key="6">
    <source>
        <dbReference type="Pfam" id="PF02836"/>
    </source>
</evidence>
<dbReference type="PRINTS" id="PR00132">
    <property type="entry name" value="GLHYDRLASE2"/>
</dbReference>
<dbReference type="InterPro" id="IPR008964">
    <property type="entry name" value="Invasin/intimin_cell_adhesion"/>
</dbReference>
<dbReference type="InterPro" id="IPR017853">
    <property type="entry name" value="GH"/>
</dbReference>
<evidence type="ECO:0000259" key="7">
    <source>
        <dbReference type="Pfam" id="PF02837"/>
    </source>
</evidence>
<dbReference type="InterPro" id="IPR036156">
    <property type="entry name" value="Beta-gal/glucu_dom_sf"/>
</dbReference>
<dbReference type="Pfam" id="PF16355">
    <property type="entry name" value="DUF4982"/>
    <property type="match status" value="1"/>
</dbReference>
<dbReference type="InterPro" id="IPR023232">
    <property type="entry name" value="Glyco_hydro_2_AS"/>
</dbReference>
<organism evidence="10 11">
    <name type="scientific">Mucilaginibacter defluvii</name>
    <dbReference type="NCBI Taxonomy" id="1196019"/>
    <lineage>
        <taxon>Bacteria</taxon>
        <taxon>Pseudomonadati</taxon>
        <taxon>Bacteroidota</taxon>
        <taxon>Sphingobacteriia</taxon>
        <taxon>Sphingobacteriales</taxon>
        <taxon>Sphingobacteriaceae</taxon>
        <taxon>Mucilaginibacter</taxon>
    </lineage>
</organism>
<dbReference type="Pfam" id="PF02836">
    <property type="entry name" value="Glyco_hydro_2_C"/>
    <property type="match status" value="2"/>
</dbReference>
<dbReference type="InterPro" id="IPR006104">
    <property type="entry name" value="Glyco_hydro_2_N"/>
</dbReference>
<feature type="domain" description="Glycoside hydrolase family 2 catalytic" evidence="6">
    <location>
        <begin position="411"/>
        <end position="523"/>
    </location>
</feature>
<evidence type="ECO:0000313" key="11">
    <source>
        <dbReference type="Proteomes" id="UP001501436"/>
    </source>
</evidence>
<reference evidence="11" key="1">
    <citation type="journal article" date="2019" name="Int. J. Syst. Evol. Microbiol.">
        <title>The Global Catalogue of Microorganisms (GCM) 10K type strain sequencing project: providing services to taxonomists for standard genome sequencing and annotation.</title>
        <authorList>
            <consortium name="The Broad Institute Genomics Platform"/>
            <consortium name="The Broad Institute Genome Sequencing Center for Infectious Disease"/>
            <person name="Wu L."/>
            <person name="Ma J."/>
        </authorList>
    </citation>
    <scope>NUCLEOTIDE SEQUENCE [LARGE SCALE GENOMIC DNA]</scope>
    <source>
        <strain evidence="11">JCM 18283</strain>
    </source>
</reference>
<feature type="domain" description="Glycoside hydrolase family 2" evidence="9">
    <location>
        <begin position="695"/>
        <end position="800"/>
    </location>
</feature>
<dbReference type="Gene3D" id="2.60.120.260">
    <property type="entry name" value="Galactose-binding domain-like"/>
    <property type="match status" value="1"/>
</dbReference>
<dbReference type="NCBIfam" id="NF041462">
    <property type="entry name" value="GalA"/>
    <property type="match status" value="1"/>
</dbReference>
<keyword evidence="11" id="KW-1185">Reference proteome</keyword>
<dbReference type="InterPro" id="IPR006103">
    <property type="entry name" value="Glyco_hydro_2_cat"/>
</dbReference>
<protein>
    <submittedName>
        <fullName evidence="10">Beta-galactosidase GalA</fullName>
    </submittedName>
</protein>
<dbReference type="EMBL" id="BAABJI010000001">
    <property type="protein sequence ID" value="GAA4905497.1"/>
    <property type="molecule type" value="Genomic_DNA"/>
</dbReference>
<dbReference type="Pfam" id="PF00703">
    <property type="entry name" value="Glyco_hydro_2"/>
    <property type="match status" value="1"/>
</dbReference>
<comment type="similarity">
    <text evidence="1">Belongs to the glycosyl hydrolase 2 family.</text>
</comment>
<evidence type="ECO:0000313" key="10">
    <source>
        <dbReference type="EMBL" id="GAA4905497.1"/>
    </source>
</evidence>
<dbReference type="InterPro" id="IPR006101">
    <property type="entry name" value="Glyco_hydro_2"/>
</dbReference>
<sequence length="805" mass="90760">MNFVYRGLCCLFLLLVISVQLFAQSPRKRQLLNEGWKFHLGHAANAEKDFNYGLSNIFAKTGRAEKTAIAVDFNDAAWRTVQIPHDWAVELPFAFKDNDDLKDHGYKALGGLFPENSIGWYRKKFSVTTTDSGKRFSITFDGIFRDAKVWLNGFYIAANQSGYVGFTVDVTNYINFKKENVLVVRADATQSEGWFYEGAGIYRKVWLNTYDNLHVTDDTFVHTITQADGKAMITVEADVKNDGLQTTEATFYTLIKDRTGRIVAKTDVKRVNVNSNDATPVKQQVLVDKPIWWSIEQPYLYHAEILVSRGDKVIDERNIRFGIRSIDIKADGVYLNGKHVKIKGTNNHQDHAGLGSALPDYLQYYRISLLKQMGSNAYRASHHAPTPELLEACDSLGMLVLDEQRLLNSSPEYMDQFERLVKRDRNHPSVFLWSIGNEEGYAQVNGFGKRIAQTLLAKQKQLDPTRTSTYAADLANVFTGVNEVIPVRGFNYRQFAVADYHRDHPQQPIIGTEMGSTVTTRGIYVKDTVSAYLPDQDITAPWWASTAEQWWPLAAENDFWLGGFIWTGFDYRGEPTPYKWPNISSHFGVMDVCGFPKNIYYYYQSWWKDEDVLHISPQWNWRGKEGQNIDVWVNSNADNVELFLNGKSLGKKNMPRNKHLQWSVAYRPGTLKAVGYRNSKKLVSEVKTTGAAYKLKLTPSKQILLANGSDAVVVNVLILDKNGLEVPDAMQEIKFNLTGGATIIGVGNGDPSSHEDDKILTGQWKRKLFNGHCQVILQSGKKVGNATLNATADGVKGAAVQFAVK</sequence>
<dbReference type="RefSeq" id="WP_345329338.1">
    <property type="nucleotide sequence ID" value="NZ_BAABJI010000001.1"/>
</dbReference>
<dbReference type="InterPro" id="IPR032311">
    <property type="entry name" value="DUF4982"/>
</dbReference>
<evidence type="ECO:0000256" key="1">
    <source>
        <dbReference type="ARBA" id="ARBA00007401"/>
    </source>
</evidence>
<dbReference type="PROSITE" id="PS00608">
    <property type="entry name" value="GLYCOSYL_HYDROL_F2_2"/>
    <property type="match status" value="1"/>
</dbReference>
<dbReference type="Pfam" id="PF02837">
    <property type="entry name" value="Glyco_hydro_2_N"/>
    <property type="match status" value="1"/>
</dbReference>
<evidence type="ECO:0000256" key="4">
    <source>
        <dbReference type="SAM" id="SignalP"/>
    </source>
</evidence>
<dbReference type="PANTHER" id="PTHR42732:SF1">
    <property type="entry name" value="BETA-MANNOSIDASE"/>
    <property type="match status" value="1"/>
</dbReference>
<accession>A0ABP9FU32</accession>
<feature type="chain" id="PRO_5045595952" evidence="4">
    <location>
        <begin position="24"/>
        <end position="805"/>
    </location>
</feature>
<feature type="domain" description="Glycoside hydrolase family 2 catalytic" evidence="6">
    <location>
        <begin position="327"/>
        <end position="406"/>
    </location>
</feature>
<dbReference type="Gene3D" id="3.20.20.80">
    <property type="entry name" value="Glycosidases"/>
    <property type="match status" value="1"/>
</dbReference>
<dbReference type="InterPro" id="IPR013783">
    <property type="entry name" value="Ig-like_fold"/>
</dbReference>
<keyword evidence="4" id="KW-0732">Signal</keyword>
<comment type="caution">
    <text evidence="10">The sequence shown here is derived from an EMBL/GenBank/DDBJ whole genome shotgun (WGS) entry which is preliminary data.</text>
</comment>
<dbReference type="InterPro" id="IPR051913">
    <property type="entry name" value="GH2_Domain-Containing"/>
</dbReference>
<keyword evidence="2" id="KW-0378">Hydrolase</keyword>
<dbReference type="Pfam" id="PF18565">
    <property type="entry name" value="Glyco_hydro2_C5"/>
    <property type="match status" value="1"/>
</dbReference>
<proteinExistence type="inferred from homology"/>
<dbReference type="SUPFAM" id="SSF49303">
    <property type="entry name" value="beta-Galactosidase/glucuronidase domain"/>
    <property type="match status" value="1"/>
</dbReference>
<evidence type="ECO:0000256" key="2">
    <source>
        <dbReference type="ARBA" id="ARBA00022801"/>
    </source>
</evidence>
<evidence type="ECO:0000256" key="3">
    <source>
        <dbReference type="ARBA" id="ARBA00023295"/>
    </source>
</evidence>
<dbReference type="InterPro" id="IPR040605">
    <property type="entry name" value="Glyco_hydro2_dom5"/>
</dbReference>